<gene>
    <name evidence="1" type="ORF">JG687_00006373</name>
</gene>
<dbReference type="VEuPathDB" id="FungiDB:PC110_g1007"/>
<proteinExistence type="predicted"/>
<dbReference type="Proteomes" id="UP000688947">
    <property type="component" value="Unassembled WGS sequence"/>
</dbReference>
<comment type="caution">
    <text evidence="1">The sequence shown here is derived from an EMBL/GenBank/DDBJ whole genome shotgun (WGS) entry which is preliminary data.</text>
</comment>
<dbReference type="EMBL" id="JAENGZ010000259">
    <property type="protein sequence ID" value="KAG6963756.1"/>
    <property type="molecule type" value="Genomic_DNA"/>
</dbReference>
<evidence type="ECO:0000313" key="2">
    <source>
        <dbReference type="Proteomes" id="UP000688947"/>
    </source>
</evidence>
<name>A0A8T1UJL8_9STRA</name>
<evidence type="ECO:0000313" key="1">
    <source>
        <dbReference type="EMBL" id="KAG6963756.1"/>
    </source>
</evidence>
<protein>
    <submittedName>
        <fullName evidence="1">Uncharacterized protein</fullName>
    </submittedName>
</protein>
<organism evidence="1 2">
    <name type="scientific">Phytophthora cactorum</name>
    <dbReference type="NCBI Taxonomy" id="29920"/>
    <lineage>
        <taxon>Eukaryota</taxon>
        <taxon>Sar</taxon>
        <taxon>Stramenopiles</taxon>
        <taxon>Oomycota</taxon>
        <taxon>Peronosporomycetes</taxon>
        <taxon>Peronosporales</taxon>
        <taxon>Peronosporaceae</taxon>
        <taxon>Phytophthora</taxon>
    </lineage>
</organism>
<feature type="non-terminal residue" evidence="1">
    <location>
        <position position="62"/>
    </location>
</feature>
<dbReference type="AlphaFoldDB" id="A0A8T1UJL8"/>
<sequence>MMERWDPARRIRAWNHHRRAVCSVLDKRRWWQTQLAGDERDIRQVVVAKSPWEDENKIWLWP</sequence>
<accession>A0A8T1UJL8</accession>
<dbReference type="OrthoDB" id="168282at2759"/>
<reference evidence="1" key="1">
    <citation type="submission" date="2021-01" db="EMBL/GenBank/DDBJ databases">
        <title>Phytophthora aleatoria, a newly-described species from Pinus radiata is distinct from Phytophthora cactorum isolates based on comparative genomics.</title>
        <authorList>
            <person name="Mcdougal R."/>
            <person name="Panda P."/>
            <person name="Williams N."/>
            <person name="Studholme D.J."/>
        </authorList>
    </citation>
    <scope>NUCLEOTIDE SEQUENCE</scope>
    <source>
        <strain evidence="1">NZFS 3830</strain>
    </source>
</reference>